<sequence>MFTPKMRPMHDRHREKKERVQPDFFLYNGICRAFLFRKKTTAKQKWIVHGKRGAEKRERETRGKRKTRHGASRARQ</sequence>
<name>A0A811BRL3_9VIRU</name>
<evidence type="ECO:0000313" key="3">
    <source>
        <dbReference type="Proteomes" id="UP001253637"/>
    </source>
</evidence>
<accession>A0A811BRL3</accession>
<reference evidence="2" key="1">
    <citation type="submission" date="2021-04" db="EMBL/GenBank/DDBJ databases">
        <title>Draft Genome Sequence of Pandoravirus japonicus, Isolated from the Sabaishi River of Niigata, Japan.</title>
        <authorList>
            <person name="Hosokawa N."/>
            <person name="Takahashi H."/>
            <person name="Aoki K."/>
            <person name="Takemura M."/>
        </authorList>
    </citation>
    <scope>NUCLEOTIDE SEQUENCE</scope>
</reference>
<organism evidence="2 3">
    <name type="scientific">Pandoravirus japonicus</name>
    <dbReference type="NCBI Taxonomy" id="2823154"/>
    <lineage>
        <taxon>Viruses</taxon>
        <taxon>Pandoravirus</taxon>
    </lineage>
</organism>
<feature type="region of interest" description="Disordered" evidence="1">
    <location>
        <begin position="45"/>
        <end position="76"/>
    </location>
</feature>
<evidence type="ECO:0000256" key="1">
    <source>
        <dbReference type="SAM" id="MobiDB-lite"/>
    </source>
</evidence>
<feature type="compositionally biased region" description="Basic and acidic residues" evidence="1">
    <location>
        <begin position="52"/>
        <end position="61"/>
    </location>
</feature>
<protein>
    <submittedName>
        <fullName evidence="2">Uncharacterized protein</fullName>
    </submittedName>
</protein>
<evidence type="ECO:0000313" key="2">
    <source>
        <dbReference type="EMBL" id="BCU02971.1"/>
    </source>
</evidence>
<feature type="compositionally biased region" description="Basic residues" evidence="1">
    <location>
        <begin position="62"/>
        <end position="76"/>
    </location>
</feature>
<proteinExistence type="predicted"/>
<dbReference type="EMBL" id="LC625835">
    <property type="protein sequence ID" value="BCU02971.1"/>
    <property type="molecule type" value="Genomic_DNA"/>
</dbReference>
<dbReference type="Proteomes" id="UP001253637">
    <property type="component" value="Segment"/>
</dbReference>